<feature type="coiled-coil region" evidence="1">
    <location>
        <begin position="158"/>
        <end position="192"/>
    </location>
</feature>
<feature type="region of interest" description="Disordered" evidence="2">
    <location>
        <begin position="1"/>
        <end position="46"/>
    </location>
</feature>
<evidence type="ECO:0000256" key="2">
    <source>
        <dbReference type="SAM" id="MobiDB-lite"/>
    </source>
</evidence>
<dbReference type="AlphaFoldDB" id="A0AAN8PGL0"/>
<feature type="compositionally biased region" description="Polar residues" evidence="2">
    <location>
        <begin position="37"/>
        <end position="46"/>
    </location>
</feature>
<proteinExistence type="predicted"/>
<comment type="caution">
    <text evidence="3">The sequence shown here is derived from an EMBL/GenBank/DDBJ whole genome shotgun (WGS) entry which is preliminary data.</text>
</comment>
<organism evidence="3 4">
    <name type="scientific">Patella caerulea</name>
    <name type="common">Rayed Mediterranean limpet</name>
    <dbReference type="NCBI Taxonomy" id="87958"/>
    <lineage>
        <taxon>Eukaryota</taxon>
        <taxon>Metazoa</taxon>
        <taxon>Spiralia</taxon>
        <taxon>Lophotrochozoa</taxon>
        <taxon>Mollusca</taxon>
        <taxon>Gastropoda</taxon>
        <taxon>Patellogastropoda</taxon>
        <taxon>Patelloidea</taxon>
        <taxon>Patellidae</taxon>
        <taxon>Patella</taxon>
    </lineage>
</organism>
<accession>A0AAN8PGL0</accession>
<evidence type="ECO:0000313" key="3">
    <source>
        <dbReference type="EMBL" id="KAK6178332.1"/>
    </source>
</evidence>
<evidence type="ECO:0000313" key="4">
    <source>
        <dbReference type="Proteomes" id="UP001347796"/>
    </source>
</evidence>
<reference evidence="3 4" key="1">
    <citation type="submission" date="2024-01" db="EMBL/GenBank/DDBJ databases">
        <title>The genome of the rayed Mediterranean limpet Patella caerulea (Linnaeus, 1758).</title>
        <authorList>
            <person name="Anh-Thu Weber A."/>
            <person name="Halstead-Nussloch G."/>
        </authorList>
    </citation>
    <scope>NUCLEOTIDE SEQUENCE [LARGE SCALE GENOMIC DNA]</scope>
    <source>
        <strain evidence="3">AATW-2023a</strain>
        <tissue evidence="3">Whole specimen</tissue>
    </source>
</reference>
<name>A0AAN8PGL0_PATCE</name>
<sequence length="355" mass="41367">MADQVNKDKQNKLDKFLTQIPRLSDKKDINKREANFSPDNTSPSLQQAEKQARLTMLNDPHKVCLSNPDSPVSSPHKDTTCDLVNTVSTVTATTQKDETIFQLSNIVCATLKNQEFIDSIIPLISEKVMNLITPQLFQLVDQHMEPHIETIEANRKKIELKKYELQQHKTEIDSLKTKLQEVESRLEEQERYSRRTSLRFNNVKVPVDTNGYIVKPVDTDSIIQEICDKQLGVKLDIRDIRRSHPIGKPVGDKISIIVRFISYRQKHMIVNQKQNLKDNPDKTFITDNLTRHRYNLMKRLNGLILDVRWINCCKKIGIMLVSVSIEPFSSNWSNYEYTVLIYEGFFYLLLLFCWW</sequence>
<evidence type="ECO:0000256" key="1">
    <source>
        <dbReference type="SAM" id="Coils"/>
    </source>
</evidence>
<keyword evidence="1" id="KW-0175">Coiled coil</keyword>
<feature type="compositionally biased region" description="Basic and acidic residues" evidence="2">
    <location>
        <begin position="1"/>
        <end position="15"/>
    </location>
</feature>
<feature type="compositionally biased region" description="Basic and acidic residues" evidence="2">
    <location>
        <begin position="23"/>
        <end position="34"/>
    </location>
</feature>
<dbReference type="Proteomes" id="UP001347796">
    <property type="component" value="Unassembled WGS sequence"/>
</dbReference>
<gene>
    <name evidence="3" type="ORF">SNE40_013131</name>
</gene>
<keyword evidence="4" id="KW-1185">Reference proteome</keyword>
<protein>
    <submittedName>
        <fullName evidence="3">Uncharacterized protein</fullName>
    </submittedName>
</protein>
<dbReference type="EMBL" id="JAZGQO010000009">
    <property type="protein sequence ID" value="KAK6178332.1"/>
    <property type="molecule type" value="Genomic_DNA"/>
</dbReference>